<dbReference type="EMBL" id="CP034457">
    <property type="protein sequence ID" value="QBM87233.1"/>
    <property type="molecule type" value="Genomic_DNA"/>
</dbReference>
<feature type="region of interest" description="Disordered" evidence="1">
    <location>
        <begin position="307"/>
        <end position="330"/>
    </location>
</feature>
<evidence type="ECO:0000256" key="1">
    <source>
        <dbReference type="SAM" id="MobiDB-lite"/>
    </source>
</evidence>
<accession>A0A4V1ADX5</accession>
<organism evidence="2 3">
    <name type="scientific">Metschnikowia aff. pulcherrima</name>
    <dbReference type="NCBI Taxonomy" id="2163413"/>
    <lineage>
        <taxon>Eukaryota</taxon>
        <taxon>Fungi</taxon>
        <taxon>Dikarya</taxon>
        <taxon>Ascomycota</taxon>
        <taxon>Saccharomycotina</taxon>
        <taxon>Pichiomycetes</taxon>
        <taxon>Metschnikowiaceae</taxon>
        <taxon>Metschnikowia</taxon>
    </lineage>
</organism>
<evidence type="ECO:0000313" key="2">
    <source>
        <dbReference type="EMBL" id="QBM87233.1"/>
    </source>
</evidence>
<protein>
    <submittedName>
        <fullName evidence="2">Uncharacterized protein</fullName>
    </submittedName>
</protein>
<gene>
    <name evidence="2" type="ORF">METSCH_B04330</name>
</gene>
<name>A0A4V1ADX5_9ASCO</name>
<keyword evidence="3" id="KW-1185">Reference proteome</keyword>
<reference evidence="3" key="1">
    <citation type="submission" date="2019-03" db="EMBL/GenBank/DDBJ databases">
        <title>Snf2 controls pulcherriminic acid biosynthesis and connects pigmentation and antifungal activity of the yeast Metschnikowia pulcherrima.</title>
        <authorList>
            <person name="Gore-Lloyd D."/>
            <person name="Sumann I."/>
            <person name="Brachmann A.O."/>
            <person name="Schneeberger K."/>
            <person name="Ortiz-Merino R.A."/>
            <person name="Moreno-Beltran M."/>
            <person name="Schlaefli M."/>
            <person name="Kirner P."/>
            <person name="Santos Kron A."/>
            <person name="Wolfe K.H."/>
            <person name="Piel J."/>
            <person name="Ahrens C.H."/>
            <person name="Henk D."/>
            <person name="Freimoser F.M."/>
        </authorList>
    </citation>
    <scope>NUCLEOTIDE SEQUENCE [LARGE SCALE GENOMIC DNA]</scope>
    <source>
        <strain evidence="3">APC 1.2</strain>
    </source>
</reference>
<evidence type="ECO:0000313" key="3">
    <source>
        <dbReference type="Proteomes" id="UP000292447"/>
    </source>
</evidence>
<proteinExistence type="predicted"/>
<dbReference type="AlphaFoldDB" id="A0A4V1ADX5"/>
<dbReference type="Proteomes" id="UP000292447">
    <property type="component" value="Chromosome II"/>
</dbReference>
<sequence>MSYSPVSYPEKRESLIGSIVRAVASINLETIETAYHDIRYKIDYHLIHARLKYYSNSKNPRVIHTKLNNQTLITLRTNPHDPYLVRPGEFLTMGSEETGYNNETLDGVLQYYYHPEGLDVESCPPTFCETSLTRGLAENDPRDVDNHPNRPVSHAENRPFVKDAEKDTNVRLDLKKAGKSHLARVKGWDDPSVSSAESITPSGKIRMKRTMRTRTQALMVEETLSDAMVDLPLESLLPRYLQSSYSSPITCAGDEVLEPQLQKKFGLTKSATSGPGSGSLLELDSGYGNYAHYLNLLQVLSPGESVSMFRQNSPRHSRSPGRGPYENRPEDKKVWKVVLSDISLSAARLSTGSEGTSREDYESLKGDLTHAKMKDHPDFFAENMKHAKAKFYGQSAEEEPEREQT</sequence>